<organism evidence="2">
    <name type="scientific">Cladocopium goreaui</name>
    <dbReference type="NCBI Taxonomy" id="2562237"/>
    <lineage>
        <taxon>Eukaryota</taxon>
        <taxon>Sar</taxon>
        <taxon>Alveolata</taxon>
        <taxon>Dinophyceae</taxon>
        <taxon>Suessiales</taxon>
        <taxon>Symbiodiniaceae</taxon>
        <taxon>Cladocopium</taxon>
    </lineage>
</organism>
<reference evidence="2" key="1">
    <citation type="submission" date="2022-10" db="EMBL/GenBank/DDBJ databases">
        <authorList>
            <person name="Chen Y."/>
            <person name="Dougan E. K."/>
            <person name="Chan C."/>
            <person name="Rhodes N."/>
            <person name="Thang M."/>
        </authorList>
    </citation>
    <scope>NUCLEOTIDE SEQUENCE</scope>
</reference>
<evidence type="ECO:0000256" key="1">
    <source>
        <dbReference type="SAM" id="MobiDB-lite"/>
    </source>
</evidence>
<feature type="region of interest" description="Disordered" evidence="1">
    <location>
        <begin position="1"/>
        <end position="86"/>
    </location>
</feature>
<name>A0A9P1CH34_9DINO</name>
<feature type="compositionally biased region" description="Basic and acidic residues" evidence="1">
    <location>
        <begin position="16"/>
        <end position="39"/>
    </location>
</feature>
<protein>
    <submittedName>
        <fullName evidence="2">Uncharacterized protein</fullName>
    </submittedName>
</protein>
<sequence length="652" mass="71657">MDEDQRCATPNCSDGQLERPTKKEADRPPKTPKEAETTKGADGQGAETTKEADRPPDGSGTGSQRSKEAADPHSKEAKASAGDSSAAFTEKSLEFLSLMMESMKEMQKRMNDSKDEAGLVKGVETIRTGSPDLPVLAPWEAQQGPLILGDWLLLAKPIIADLSLTAGEWWRSTVKSAEEWYKLHMSLSPLERIKHPCQAPPEITMEKWQRVERRARNRAKEIGAVPPDPALQLKGLLKMSKKQLESHRELQFRVSLVRSGLGVDTTPNDVNLEQFAYHLLAEFEQLALTEKKPGTSSAAAKGEQPKLKSLEAEKSKAKKGEEETGRPRMQKVEGEEKSPSSSKAKEDEGSSEQASMKDFLEQANKMLKSLTTSASATSSTTSSANEPRDEVVDRLQQQLNSLKLKVFKLSQVSFGKSQGLVDSGATHALRPLRPVEPFAGYKTVPVTLANGQQAQLRMTPGGVMVPERADAEPILPMGLLIEKLGCKIEWNSEGVCLRHPQRGILPIQVSGGCPQMARSTTLELIEELEQTATLGKVEERTFKEEVEWMKKLVETHPVSRRANFMVNFACEPKNQEANAGEDSGFTLARAWHQQGGEASALLEIDIKRGSHHDLSTEVGPYAALIRAALENKIHAIVGGPNCRSRSVLRHYK</sequence>
<comment type="caution">
    <text evidence="2">The sequence shown here is derived from an EMBL/GenBank/DDBJ whole genome shotgun (WGS) entry which is preliminary data.</text>
</comment>
<gene>
    <name evidence="2" type="ORF">C1SCF055_LOCUS18702</name>
</gene>
<feature type="region of interest" description="Disordered" evidence="1">
    <location>
        <begin position="370"/>
        <end position="391"/>
    </location>
</feature>
<feature type="compositionally biased region" description="Basic and acidic residues" evidence="1">
    <location>
        <begin position="65"/>
        <end position="78"/>
    </location>
</feature>
<accession>A0A9P1CH34</accession>
<feature type="region of interest" description="Disordered" evidence="1">
    <location>
        <begin position="293"/>
        <end position="354"/>
    </location>
</feature>
<proteinExistence type="predicted"/>
<feature type="compositionally biased region" description="Low complexity" evidence="1">
    <location>
        <begin position="371"/>
        <end position="384"/>
    </location>
</feature>
<reference evidence="3" key="2">
    <citation type="submission" date="2024-04" db="EMBL/GenBank/DDBJ databases">
        <authorList>
            <person name="Chen Y."/>
            <person name="Shah S."/>
            <person name="Dougan E. K."/>
            <person name="Thang M."/>
            <person name="Chan C."/>
        </authorList>
    </citation>
    <scope>NUCLEOTIDE SEQUENCE [LARGE SCALE GENOMIC DNA]</scope>
</reference>
<evidence type="ECO:0000313" key="3">
    <source>
        <dbReference type="EMBL" id="CAL1145204.1"/>
    </source>
</evidence>
<feature type="non-terminal residue" evidence="2">
    <location>
        <position position="652"/>
    </location>
</feature>
<dbReference type="EMBL" id="CAMXCT010001637">
    <property type="protein sequence ID" value="CAI3991829.1"/>
    <property type="molecule type" value="Genomic_DNA"/>
</dbReference>
<feature type="compositionally biased region" description="Basic and acidic residues" evidence="1">
    <location>
        <begin position="303"/>
        <end position="348"/>
    </location>
</feature>
<evidence type="ECO:0000313" key="2">
    <source>
        <dbReference type="EMBL" id="CAI3991829.1"/>
    </source>
</evidence>
<dbReference type="AlphaFoldDB" id="A0A9P1CH34"/>
<dbReference type="EMBL" id="CAMXCT020001637">
    <property type="protein sequence ID" value="CAL1145204.1"/>
    <property type="molecule type" value="Genomic_DNA"/>
</dbReference>